<evidence type="ECO:0000313" key="2">
    <source>
        <dbReference type="EMBL" id="CAJ0585972.1"/>
    </source>
</evidence>
<dbReference type="Proteomes" id="UP001177023">
    <property type="component" value="Unassembled WGS sequence"/>
</dbReference>
<evidence type="ECO:0000256" key="1">
    <source>
        <dbReference type="SAM" id="SignalP"/>
    </source>
</evidence>
<protein>
    <submittedName>
        <fullName evidence="2">Uncharacterized protein</fullName>
    </submittedName>
</protein>
<dbReference type="AlphaFoldDB" id="A0AA36DFW3"/>
<proteinExistence type="predicted"/>
<feature type="non-terminal residue" evidence="2">
    <location>
        <position position="1"/>
    </location>
</feature>
<dbReference type="EMBL" id="CATQJA010002707">
    <property type="protein sequence ID" value="CAJ0585972.1"/>
    <property type="molecule type" value="Genomic_DNA"/>
</dbReference>
<reference evidence="2" key="1">
    <citation type="submission" date="2023-06" db="EMBL/GenBank/DDBJ databases">
        <authorList>
            <person name="Delattre M."/>
        </authorList>
    </citation>
    <scope>NUCLEOTIDE SEQUENCE</scope>
    <source>
        <strain evidence="2">AF72</strain>
    </source>
</reference>
<organism evidence="2 3">
    <name type="scientific">Mesorhabditis spiculigera</name>
    <dbReference type="NCBI Taxonomy" id="96644"/>
    <lineage>
        <taxon>Eukaryota</taxon>
        <taxon>Metazoa</taxon>
        <taxon>Ecdysozoa</taxon>
        <taxon>Nematoda</taxon>
        <taxon>Chromadorea</taxon>
        <taxon>Rhabditida</taxon>
        <taxon>Rhabditina</taxon>
        <taxon>Rhabditomorpha</taxon>
        <taxon>Rhabditoidea</taxon>
        <taxon>Rhabditidae</taxon>
        <taxon>Mesorhabditinae</taxon>
        <taxon>Mesorhabditis</taxon>
    </lineage>
</organism>
<comment type="caution">
    <text evidence="2">The sequence shown here is derived from an EMBL/GenBank/DDBJ whole genome shotgun (WGS) entry which is preliminary data.</text>
</comment>
<feature type="chain" id="PRO_5041380916" evidence="1">
    <location>
        <begin position="23"/>
        <end position="229"/>
    </location>
</feature>
<name>A0AA36DFW3_9BILA</name>
<evidence type="ECO:0000313" key="3">
    <source>
        <dbReference type="Proteomes" id="UP001177023"/>
    </source>
</evidence>
<gene>
    <name evidence="2" type="ORF">MSPICULIGERA_LOCUS23981</name>
</gene>
<keyword evidence="3" id="KW-1185">Reference proteome</keyword>
<keyword evidence="1" id="KW-0732">Signal</keyword>
<accession>A0AA36DFW3</accession>
<feature type="signal peptide" evidence="1">
    <location>
        <begin position="1"/>
        <end position="22"/>
    </location>
</feature>
<sequence>MTITSRPLVAIFCLFLLNLAAAQTTESVDDDGTTTTEKPTTTEDVSHHVFCPQSYGLIDPLEAIRYATTRNCSIGLPREPASVPVENQRRQVLEELAGLEIVHYYCPFRTFFCDGVWVNGSKMANATAMGCYNFKTVKMITNYTLSTCHCEPQEGKEPRLVEPVHPSLPAVAEHYKKNWTTCGWKIQLRKEDVMSEDDPSPTNYSAPHRTIGWLTAGMVAGLLMRSLNY</sequence>